<dbReference type="PANTHER" id="PTHR43459:SF1">
    <property type="entry name" value="EG:BACN32G11.4 PROTEIN"/>
    <property type="match status" value="1"/>
</dbReference>
<dbReference type="InterPro" id="IPR001753">
    <property type="entry name" value="Enoyl-CoA_hydra/iso"/>
</dbReference>
<dbReference type="EMBL" id="JBFALK010000005">
    <property type="protein sequence ID" value="MEV0969240.1"/>
    <property type="molecule type" value="Genomic_DNA"/>
</dbReference>
<feature type="compositionally biased region" description="Basic and acidic residues" evidence="2">
    <location>
        <begin position="78"/>
        <end position="100"/>
    </location>
</feature>
<evidence type="ECO:0000313" key="4">
    <source>
        <dbReference type="Proteomes" id="UP001551675"/>
    </source>
</evidence>
<keyword evidence="4" id="KW-1185">Reference proteome</keyword>
<feature type="region of interest" description="Disordered" evidence="2">
    <location>
        <begin position="78"/>
        <end position="134"/>
    </location>
</feature>
<dbReference type="Gene3D" id="1.10.12.10">
    <property type="entry name" value="Lyase 2-enoyl-coa Hydratase, Chain A, domain 2"/>
    <property type="match status" value="1"/>
</dbReference>
<dbReference type="RefSeq" id="WP_358132154.1">
    <property type="nucleotide sequence ID" value="NZ_JBFALK010000005.1"/>
</dbReference>
<dbReference type="CDD" id="cd06558">
    <property type="entry name" value="crotonase-like"/>
    <property type="match status" value="1"/>
</dbReference>
<dbReference type="Gene3D" id="3.90.226.10">
    <property type="entry name" value="2-enoyl-CoA Hydratase, Chain A, domain 1"/>
    <property type="match status" value="1"/>
</dbReference>
<dbReference type="SUPFAM" id="SSF52096">
    <property type="entry name" value="ClpP/crotonase"/>
    <property type="match status" value="1"/>
</dbReference>
<sequence>MLVLSENHDAARVLKFNRPDRLNAWTPEMGRRYFDLLEEAERDPTVRVILVTGVGKGFCSGADFQALAAIQAAGVRSGDHADDQADDHAGDHAGDRDEGRVGGGLGNREDGRDEGRTGQRAGLPDFEPDPRPATFPLTLRKPVIAVVNGACAGLGMVYALVCDLVFTAEDAKWTTAFSRRGLIAEYGLAWVLPKLAGQARAMDLLLSGRTFTGSEAYALGLACRAVPGERLLDEALAYARELAATSSPTSMAVIKRQVWGDWERPLDESRDRAVRLMMESFGGPDFAEGVAGFLERRPPRFRPL</sequence>
<evidence type="ECO:0000256" key="2">
    <source>
        <dbReference type="SAM" id="MobiDB-lite"/>
    </source>
</evidence>
<comment type="caution">
    <text evidence="3">The sequence shown here is derived from an EMBL/GenBank/DDBJ whole genome shotgun (WGS) entry which is preliminary data.</text>
</comment>
<reference evidence="3 4" key="1">
    <citation type="submission" date="2024-06" db="EMBL/GenBank/DDBJ databases">
        <title>The Natural Products Discovery Center: Release of the First 8490 Sequenced Strains for Exploring Actinobacteria Biosynthetic Diversity.</title>
        <authorList>
            <person name="Kalkreuter E."/>
            <person name="Kautsar S.A."/>
            <person name="Yang D."/>
            <person name="Bader C.D."/>
            <person name="Teijaro C.N."/>
            <person name="Fluegel L."/>
            <person name="Davis C.M."/>
            <person name="Simpson J.R."/>
            <person name="Lauterbach L."/>
            <person name="Steele A.D."/>
            <person name="Gui C."/>
            <person name="Meng S."/>
            <person name="Li G."/>
            <person name="Viehrig K."/>
            <person name="Ye F."/>
            <person name="Su P."/>
            <person name="Kiefer A.F."/>
            <person name="Nichols A."/>
            <person name="Cepeda A.J."/>
            <person name="Yan W."/>
            <person name="Fan B."/>
            <person name="Jiang Y."/>
            <person name="Adhikari A."/>
            <person name="Zheng C.-J."/>
            <person name="Schuster L."/>
            <person name="Cowan T.M."/>
            <person name="Smanski M.J."/>
            <person name="Chevrette M.G."/>
            <person name="De Carvalho L.P.S."/>
            <person name="Shen B."/>
        </authorList>
    </citation>
    <scope>NUCLEOTIDE SEQUENCE [LARGE SCALE GENOMIC DNA]</scope>
    <source>
        <strain evidence="3 4">NPDC050100</strain>
    </source>
</reference>
<evidence type="ECO:0000313" key="3">
    <source>
        <dbReference type="EMBL" id="MEV0969240.1"/>
    </source>
</evidence>
<dbReference type="Pfam" id="PF00378">
    <property type="entry name" value="ECH_1"/>
    <property type="match status" value="2"/>
</dbReference>
<dbReference type="InterPro" id="IPR014748">
    <property type="entry name" value="Enoyl-CoA_hydra_C"/>
</dbReference>
<proteinExistence type="inferred from homology"/>
<dbReference type="InterPro" id="IPR029045">
    <property type="entry name" value="ClpP/crotonase-like_dom_sf"/>
</dbReference>
<protein>
    <submittedName>
        <fullName evidence="3">Enoyl-CoA hydratase-related protein</fullName>
    </submittedName>
</protein>
<organism evidence="3 4">
    <name type="scientific">Microtetraspora glauca</name>
    <dbReference type="NCBI Taxonomy" id="1996"/>
    <lineage>
        <taxon>Bacteria</taxon>
        <taxon>Bacillati</taxon>
        <taxon>Actinomycetota</taxon>
        <taxon>Actinomycetes</taxon>
        <taxon>Streptosporangiales</taxon>
        <taxon>Streptosporangiaceae</taxon>
        <taxon>Microtetraspora</taxon>
    </lineage>
</organism>
<dbReference type="Proteomes" id="UP001551675">
    <property type="component" value="Unassembled WGS sequence"/>
</dbReference>
<dbReference type="PANTHER" id="PTHR43459">
    <property type="entry name" value="ENOYL-COA HYDRATASE"/>
    <property type="match status" value="1"/>
</dbReference>
<name>A0ABV3GC73_MICGL</name>
<comment type="similarity">
    <text evidence="1">Belongs to the enoyl-CoA hydratase/isomerase family.</text>
</comment>
<gene>
    <name evidence="3" type="ORF">AB0I59_11440</name>
</gene>
<feature type="compositionally biased region" description="Basic and acidic residues" evidence="2">
    <location>
        <begin position="107"/>
        <end position="117"/>
    </location>
</feature>
<accession>A0ABV3GC73</accession>
<evidence type="ECO:0000256" key="1">
    <source>
        <dbReference type="ARBA" id="ARBA00005254"/>
    </source>
</evidence>